<evidence type="ECO:0000313" key="3">
    <source>
        <dbReference type="Proteomes" id="UP000198287"/>
    </source>
</evidence>
<dbReference type="GO" id="GO:0007094">
    <property type="term" value="P:mitotic spindle assembly checkpoint signaling"/>
    <property type="evidence" value="ECO:0007669"/>
    <property type="project" value="TreeGrafter"/>
</dbReference>
<gene>
    <name evidence="2" type="ORF">Fcan01_24790</name>
</gene>
<sequence length="1408" mass="158943">MPEVVDDSVFIADNTVELSQLNEISAIVPNSKGMSSSQWKITPLKGTDVEESVDENGIGNRRRDSVDNLFEIVPNCSIAGSGEDGGGDFCGRGPGRVLSTTGGSDALGIVLDTELLILEKESTLPPRRIEFGARIDFILWRRSIILAGLASSEIVLVDPNTFVVKESKKVDSTLKQDCDRFFVDAAIHSNPDPSKIDVVAVGRNGVVYSFHNISLCDGTLDSTHDQNMSVDIDVGSIRGTRIKCLTDKENPQVLCCSSPSRSILILCEQGGTLSFHDIQDLAGFRKELKANQCIDIMQDLGLNAKTITVKKLVSFEGLLFILLSNGNLEIFLDDLLFATESLQLPDHAFVVHDFALMLNGEGEVKLWVLYGLKDFSRNYIGIFGGCSFTPEFCAKIPALAIQMKDKVVSGLLFPSQATPLEEPFGFLEVSNLGVTVYRMLETSTDTTIQKLLARGKFNQAAEMAAHYGKDLDVVYKAKTRAKFNELLGIGDVGKAGPVFEELVESLEKVRDATFVCDFCAQKGFASLAWIRRLLNVGKGRVMECKTTPAGTNLLLTVKKLFTFEQVFPNAAIQEWLEFVSIENTMFQQCKWFINKHEFAKCEKVWRRHFDEFIPTIKLDDFGPFFFIMFSQKLSSPSAVSLFKCILPFAVEKCAERQIVPATDSSNLIFSPVSSSNFGLDAFQLAKVEQLVNIAKRQVCSFERERLWPTEAIQFSKIVISIVKEAMENLSGGSRIDTKTKTQILICADILSRMEIIVQNLVELSDLRKNHSIRIPFQQYMEDDVIEVVNSMLCELFHRPEIETFIAKFLTPFAARKHIHVDDLYYKHIEAVVSDLPFHINPIDIPQEERLICLISHISETESKLKSVLKIAEEWPVPWTQNIDNLVVECLKIGVRGDEVCSQIQNTINIMRVQVPFRCLLNKHRLTATKVQNYCGVVMALTRIINNGKPDYYSDCMEFIKHTGFVDEDKVKSIGFGLKLRNGAPVETLVDPTWDRKLLKRLLARTLQEFRMGSLEIFHEEELRRIVDVGKILANILEDRRALEFFKLREFIPTLNNPDIAYEDSYPFCVLNHVMPIYYNKPTQELIHLCTQLSDITFSHLPDVLSTAAAFYTRPGATPSELKKLWEIVEKIVSMPGCVLSKNSEVVHSSAVTIAQFLICQCPESSDENLAILQDFLVILTEYEKSIEEVTKMLTNLKIFLTLREQEIPLEKEFLQMYEWLFLKGIPSEETLLQALKGMGSIILKFGDTNLFKQVFGCVVKEFHSRMGTNPENMRASIKRVLKNVQDLQSSLEVIHLVACLNKEVDMTLTPYALRQRNKTRFLNKLLNRNKFSLAAQIAIVFEVFSDSESWSRILKGFMTDGDVKELRKVLLDLRNVSELWILPEFAEGWKMVADKDSSFLDLCPIPLD</sequence>
<dbReference type="GO" id="GO:0005828">
    <property type="term" value="C:kinetochore microtubule"/>
    <property type="evidence" value="ECO:0007669"/>
    <property type="project" value="TreeGrafter"/>
</dbReference>
<evidence type="ECO:0000313" key="2">
    <source>
        <dbReference type="EMBL" id="OXA40592.1"/>
    </source>
</evidence>
<dbReference type="GO" id="GO:1903394">
    <property type="term" value="P:protein localization to kinetochore involved in kinetochore assembly"/>
    <property type="evidence" value="ECO:0007669"/>
    <property type="project" value="TreeGrafter"/>
</dbReference>
<dbReference type="GO" id="GO:0005737">
    <property type="term" value="C:cytoplasm"/>
    <property type="evidence" value="ECO:0007669"/>
    <property type="project" value="TreeGrafter"/>
</dbReference>
<dbReference type="GO" id="GO:0000070">
    <property type="term" value="P:mitotic sister chromatid segregation"/>
    <property type="evidence" value="ECO:0007669"/>
    <property type="project" value="TreeGrafter"/>
</dbReference>
<dbReference type="OMA" id="EEWPVPW"/>
<dbReference type="GO" id="GO:1990423">
    <property type="term" value="C:RZZ complex"/>
    <property type="evidence" value="ECO:0007669"/>
    <property type="project" value="TreeGrafter"/>
</dbReference>
<accession>A0A226D4X1</accession>
<dbReference type="Pfam" id="PF24520">
    <property type="entry name" value="ARM_KNTC1_1st"/>
    <property type="match status" value="1"/>
</dbReference>
<evidence type="ECO:0000259" key="1">
    <source>
        <dbReference type="Pfam" id="PF24520"/>
    </source>
</evidence>
<dbReference type="Proteomes" id="UP000198287">
    <property type="component" value="Unassembled WGS sequence"/>
</dbReference>
<reference evidence="2 3" key="1">
    <citation type="submission" date="2015-12" db="EMBL/GenBank/DDBJ databases">
        <title>The genome of Folsomia candida.</title>
        <authorList>
            <person name="Faddeeva A."/>
            <person name="Derks M.F."/>
            <person name="Anvar Y."/>
            <person name="Smit S."/>
            <person name="Van Straalen N."/>
            <person name="Roelofs D."/>
        </authorList>
    </citation>
    <scope>NUCLEOTIDE SEQUENCE [LARGE SCALE GENOMIC DNA]</scope>
    <source>
        <strain evidence="2 3">VU population</strain>
        <tissue evidence="2">Whole body</tissue>
    </source>
</reference>
<dbReference type="InterPro" id="IPR055403">
    <property type="entry name" value="ARM_KNTC1_1st"/>
</dbReference>
<dbReference type="PANTHER" id="PTHR15688:SF1">
    <property type="entry name" value="KINETOCHORE-ASSOCIATED PROTEIN 1"/>
    <property type="match status" value="1"/>
</dbReference>
<dbReference type="PANTHER" id="PTHR15688">
    <property type="entry name" value="KINETOCHORE-ASSOCIATED PROTEIN 1"/>
    <property type="match status" value="1"/>
</dbReference>
<feature type="domain" description="KNTC1 first ARM-repeats" evidence="1">
    <location>
        <begin position="450"/>
        <end position="656"/>
    </location>
</feature>
<organism evidence="2 3">
    <name type="scientific">Folsomia candida</name>
    <name type="common">Springtail</name>
    <dbReference type="NCBI Taxonomy" id="158441"/>
    <lineage>
        <taxon>Eukaryota</taxon>
        <taxon>Metazoa</taxon>
        <taxon>Ecdysozoa</taxon>
        <taxon>Arthropoda</taxon>
        <taxon>Hexapoda</taxon>
        <taxon>Collembola</taxon>
        <taxon>Entomobryomorpha</taxon>
        <taxon>Isotomoidea</taxon>
        <taxon>Isotomidae</taxon>
        <taxon>Proisotominae</taxon>
        <taxon>Folsomia</taxon>
    </lineage>
</organism>
<keyword evidence="3" id="KW-1185">Reference proteome</keyword>
<dbReference type="GO" id="GO:0031267">
    <property type="term" value="F:small GTPase binding"/>
    <property type="evidence" value="ECO:0007669"/>
    <property type="project" value="TreeGrafter"/>
</dbReference>
<comment type="caution">
    <text evidence="2">The sequence shown here is derived from an EMBL/GenBank/DDBJ whole genome shotgun (WGS) entry which is preliminary data.</text>
</comment>
<dbReference type="STRING" id="158441.A0A226D4X1"/>
<dbReference type="InterPro" id="IPR052802">
    <property type="entry name" value="KNTC1"/>
</dbReference>
<dbReference type="EMBL" id="LNIX01000033">
    <property type="protein sequence ID" value="OXA40592.1"/>
    <property type="molecule type" value="Genomic_DNA"/>
</dbReference>
<dbReference type="OrthoDB" id="343783at2759"/>
<protein>
    <submittedName>
        <fullName evidence="2">Kinetochore-associated protein 1</fullName>
    </submittedName>
</protein>
<proteinExistence type="predicted"/>
<name>A0A226D4X1_FOLCA</name>